<dbReference type="GO" id="GO:0000156">
    <property type="term" value="F:phosphorelay response regulator activity"/>
    <property type="evidence" value="ECO:0007669"/>
    <property type="project" value="TreeGrafter"/>
</dbReference>
<evidence type="ECO:0000256" key="3">
    <source>
        <dbReference type="ARBA" id="ARBA00023015"/>
    </source>
</evidence>
<keyword evidence="11" id="KW-1185">Reference proteome</keyword>
<dbReference type="InterPro" id="IPR036388">
    <property type="entry name" value="WH-like_DNA-bd_sf"/>
</dbReference>
<keyword evidence="3" id="KW-0805">Transcription regulation</keyword>
<evidence type="ECO:0000256" key="7">
    <source>
        <dbReference type="PROSITE-ProRule" id="PRU01091"/>
    </source>
</evidence>
<evidence type="ECO:0000256" key="5">
    <source>
        <dbReference type="ARBA" id="ARBA00023163"/>
    </source>
</evidence>
<dbReference type="EMBL" id="SEWE01000051">
    <property type="protein sequence ID" value="RYU77146.1"/>
    <property type="molecule type" value="Genomic_DNA"/>
</dbReference>
<sequence length="226" mass="25466">MKILIVEDELKVATFLKGGLEDYGLSAAVALDAAAALRQLAAAEFTALILDVNLPEMSGLELCRTIRQRFPQLPVLMLTAMSSTDDKLLGFDAGADDYLVKPFEFNELLARLRALHRRYLPVPEENVLKVADLELHGQSKVVKRGNQRIDLTVRELALLEYLMHNQGRALTRQEIVGEVWDLSFDTGTNVVDVYVNYLRKKIDKDFSPKLIHTLNGIGYILEERRA</sequence>
<comment type="caution">
    <text evidence="10">The sequence shown here is derived from an EMBL/GenBank/DDBJ whole genome shotgun (WGS) entry which is preliminary data.</text>
</comment>
<evidence type="ECO:0000313" key="11">
    <source>
        <dbReference type="Proteomes" id="UP000294155"/>
    </source>
</evidence>
<dbReference type="SMART" id="SM00862">
    <property type="entry name" value="Trans_reg_C"/>
    <property type="match status" value="1"/>
</dbReference>
<reference evidence="10 11" key="1">
    <citation type="submission" date="2019-02" db="EMBL/GenBank/DDBJ databases">
        <title>Bacterial novel species isolated from soil.</title>
        <authorList>
            <person name="Jung H.-Y."/>
        </authorList>
    </citation>
    <scope>NUCLEOTIDE SEQUENCE [LARGE SCALE GENOMIC DNA]</scope>
    <source>
        <strain evidence="10 11">1-3-3-3</strain>
    </source>
</reference>
<dbReference type="Gene3D" id="6.10.250.690">
    <property type="match status" value="1"/>
</dbReference>
<dbReference type="Gene3D" id="1.10.10.10">
    <property type="entry name" value="Winged helix-like DNA-binding domain superfamily/Winged helix DNA-binding domain"/>
    <property type="match status" value="1"/>
</dbReference>
<accession>A0A4Q5L9N8</accession>
<feature type="modified residue" description="4-aspartylphosphate" evidence="6">
    <location>
        <position position="51"/>
    </location>
</feature>
<evidence type="ECO:0000259" key="9">
    <source>
        <dbReference type="PROSITE" id="PS51755"/>
    </source>
</evidence>
<dbReference type="GO" id="GO:0000976">
    <property type="term" value="F:transcription cis-regulatory region binding"/>
    <property type="evidence" value="ECO:0007669"/>
    <property type="project" value="TreeGrafter"/>
</dbReference>
<evidence type="ECO:0000313" key="10">
    <source>
        <dbReference type="EMBL" id="RYU77146.1"/>
    </source>
</evidence>
<dbReference type="Pfam" id="PF00486">
    <property type="entry name" value="Trans_reg_C"/>
    <property type="match status" value="1"/>
</dbReference>
<keyword evidence="1 6" id="KW-0597">Phosphoprotein</keyword>
<dbReference type="GO" id="GO:0032993">
    <property type="term" value="C:protein-DNA complex"/>
    <property type="evidence" value="ECO:0007669"/>
    <property type="project" value="TreeGrafter"/>
</dbReference>
<dbReference type="CDD" id="cd00383">
    <property type="entry name" value="trans_reg_C"/>
    <property type="match status" value="1"/>
</dbReference>
<dbReference type="Gene3D" id="3.40.50.2300">
    <property type="match status" value="1"/>
</dbReference>
<name>A0A4Q5L9N8_9BACT</name>
<dbReference type="Proteomes" id="UP000294155">
    <property type="component" value="Unassembled WGS sequence"/>
</dbReference>
<evidence type="ECO:0000256" key="1">
    <source>
        <dbReference type="ARBA" id="ARBA00022553"/>
    </source>
</evidence>
<evidence type="ECO:0000259" key="8">
    <source>
        <dbReference type="PROSITE" id="PS50110"/>
    </source>
</evidence>
<gene>
    <name evidence="10" type="ORF">EWM57_18000</name>
</gene>
<keyword evidence="4 7" id="KW-0238">DNA-binding</keyword>
<dbReference type="SMART" id="SM00448">
    <property type="entry name" value="REC"/>
    <property type="match status" value="1"/>
</dbReference>
<dbReference type="PANTHER" id="PTHR48111">
    <property type="entry name" value="REGULATOR OF RPOS"/>
    <property type="match status" value="1"/>
</dbReference>
<proteinExistence type="predicted"/>
<keyword evidence="5" id="KW-0804">Transcription</keyword>
<dbReference type="PROSITE" id="PS51755">
    <property type="entry name" value="OMPR_PHOB"/>
    <property type="match status" value="1"/>
</dbReference>
<dbReference type="InterPro" id="IPR039420">
    <property type="entry name" value="WalR-like"/>
</dbReference>
<feature type="DNA-binding region" description="OmpR/PhoB-type" evidence="7">
    <location>
        <begin position="125"/>
        <end position="223"/>
    </location>
</feature>
<dbReference type="InterPro" id="IPR011006">
    <property type="entry name" value="CheY-like_superfamily"/>
</dbReference>
<feature type="domain" description="OmpR/PhoB-type" evidence="9">
    <location>
        <begin position="125"/>
        <end position="223"/>
    </location>
</feature>
<dbReference type="OrthoDB" id="9774822at2"/>
<feature type="domain" description="Response regulatory" evidence="8">
    <location>
        <begin position="2"/>
        <end position="116"/>
    </location>
</feature>
<protein>
    <submittedName>
        <fullName evidence="10">Response regulator transcription factor</fullName>
    </submittedName>
</protein>
<evidence type="ECO:0000256" key="6">
    <source>
        <dbReference type="PROSITE-ProRule" id="PRU00169"/>
    </source>
</evidence>
<organism evidence="10 11">
    <name type="scientific">Hymenobacter persicinus</name>
    <dbReference type="NCBI Taxonomy" id="2025506"/>
    <lineage>
        <taxon>Bacteria</taxon>
        <taxon>Pseudomonadati</taxon>
        <taxon>Bacteroidota</taxon>
        <taxon>Cytophagia</taxon>
        <taxon>Cytophagales</taxon>
        <taxon>Hymenobacteraceae</taxon>
        <taxon>Hymenobacter</taxon>
    </lineage>
</organism>
<dbReference type="GO" id="GO:0005829">
    <property type="term" value="C:cytosol"/>
    <property type="evidence" value="ECO:0007669"/>
    <property type="project" value="TreeGrafter"/>
</dbReference>
<evidence type="ECO:0000256" key="4">
    <source>
        <dbReference type="ARBA" id="ARBA00023125"/>
    </source>
</evidence>
<dbReference type="PANTHER" id="PTHR48111:SF22">
    <property type="entry name" value="REGULATOR OF RPOS"/>
    <property type="match status" value="1"/>
</dbReference>
<keyword evidence="2" id="KW-0902">Two-component regulatory system</keyword>
<dbReference type="Pfam" id="PF00072">
    <property type="entry name" value="Response_reg"/>
    <property type="match status" value="1"/>
</dbReference>
<dbReference type="GO" id="GO:0006355">
    <property type="term" value="P:regulation of DNA-templated transcription"/>
    <property type="evidence" value="ECO:0007669"/>
    <property type="project" value="InterPro"/>
</dbReference>
<dbReference type="InterPro" id="IPR001789">
    <property type="entry name" value="Sig_transdc_resp-reg_receiver"/>
</dbReference>
<evidence type="ECO:0000256" key="2">
    <source>
        <dbReference type="ARBA" id="ARBA00023012"/>
    </source>
</evidence>
<dbReference type="AlphaFoldDB" id="A0A4Q5L9N8"/>
<dbReference type="RefSeq" id="WP_129922620.1">
    <property type="nucleotide sequence ID" value="NZ_SEWE01000051.1"/>
</dbReference>
<dbReference type="InterPro" id="IPR001867">
    <property type="entry name" value="OmpR/PhoB-type_DNA-bd"/>
</dbReference>
<dbReference type="SUPFAM" id="SSF52172">
    <property type="entry name" value="CheY-like"/>
    <property type="match status" value="1"/>
</dbReference>
<dbReference type="FunFam" id="1.10.10.10:FF:000005">
    <property type="entry name" value="Two-component system response regulator"/>
    <property type="match status" value="1"/>
</dbReference>
<dbReference type="PROSITE" id="PS50110">
    <property type="entry name" value="RESPONSE_REGULATORY"/>
    <property type="match status" value="1"/>
</dbReference>